<dbReference type="InterPro" id="IPR016032">
    <property type="entry name" value="Sig_transdc_resp-reg_C-effctor"/>
</dbReference>
<dbReference type="CDD" id="cd00383">
    <property type="entry name" value="trans_reg_C"/>
    <property type="match status" value="1"/>
</dbReference>
<feature type="modified residue" description="4-aspartylphosphate" evidence="5">
    <location>
        <position position="80"/>
    </location>
</feature>
<feature type="DNA-binding region" description="OmpR/PhoB-type" evidence="6">
    <location>
        <begin position="154"/>
        <end position="249"/>
    </location>
</feature>
<dbReference type="InterPro" id="IPR001789">
    <property type="entry name" value="Sig_transdc_resp-reg_receiver"/>
</dbReference>
<evidence type="ECO:0000256" key="2">
    <source>
        <dbReference type="ARBA" id="ARBA00023015"/>
    </source>
</evidence>
<feature type="domain" description="Response regulatory" evidence="8">
    <location>
        <begin position="33"/>
        <end position="144"/>
    </location>
</feature>
<evidence type="ECO:0000256" key="1">
    <source>
        <dbReference type="ARBA" id="ARBA00022553"/>
    </source>
</evidence>
<keyword evidence="11" id="KW-1185">Reference proteome</keyword>
<dbReference type="Pfam" id="PF00072">
    <property type="entry name" value="Response_reg"/>
    <property type="match status" value="1"/>
</dbReference>
<feature type="domain" description="OmpR/PhoB-type" evidence="9">
    <location>
        <begin position="154"/>
        <end position="249"/>
    </location>
</feature>
<dbReference type="Gene3D" id="1.10.10.10">
    <property type="entry name" value="Winged helix-like DNA-binding domain superfamily/Winged helix DNA-binding domain"/>
    <property type="match status" value="1"/>
</dbReference>
<evidence type="ECO:0000256" key="3">
    <source>
        <dbReference type="ARBA" id="ARBA00023125"/>
    </source>
</evidence>
<protein>
    <submittedName>
        <fullName evidence="10">Response regulator transcription factor</fullName>
    </submittedName>
</protein>
<comment type="caution">
    <text evidence="10">The sequence shown here is derived from an EMBL/GenBank/DDBJ whole genome shotgun (WGS) entry which is preliminary data.</text>
</comment>
<feature type="compositionally biased region" description="Low complexity" evidence="7">
    <location>
        <begin position="1"/>
        <end position="17"/>
    </location>
</feature>
<dbReference type="RefSeq" id="WP_031067179.1">
    <property type="nucleotide sequence ID" value="NZ_JBHSPX010000015.1"/>
</dbReference>
<gene>
    <name evidence="10" type="ORF">ACFP4F_35980</name>
</gene>
<reference evidence="11" key="1">
    <citation type="journal article" date="2019" name="Int. J. Syst. Evol. Microbiol.">
        <title>The Global Catalogue of Microorganisms (GCM) 10K type strain sequencing project: providing services to taxonomists for standard genome sequencing and annotation.</title>
        <authorList>
            <consortium name="The Broad Institute Genomics Platform"/>
            <consortium name="The Broad Institute Genome Sequencing Center for Infectious Disease"/>
            <person name="Wu L."/>
            <person name="Ma J."/>
        </authorList>
    </citation>
    <scope>NUCLEOTIDE SEQUENCE [LARGE SCALE GENOMIC DNA]</scope>
    <source>
        <strain evidence="11">CGMCC 1.15180</strain>
    </source>
</reference>
<dbReference type="PANTHER" id="PTHR48111">
    <property type="entry name" value="REGULATOR OF RPOS"/>
    <property type="match status" value="1"/>
</dbReference>
<dbReference type="InterPro" id="IPR036388">
    <property type="entry name" value="WH-like_DNA-bd_sf"/>
</dbReference>
<dbReference type="Gene3D" id="3.40.50.2300">
    <property type="match status" value="1"/>
</dbReference>
<evidence type="ECO:0000256" key="7">
    <source>
        <dbReference type="SAM" id="MobiDB-lite"/>
    </source>
</evidence>
<dbReference type="Gene3D" id="6.10.250.690">
    <property type="match status" value="1"/>
</dbReference>
<dbReference type="SMART" id="SM00862">
    <property type="entry name" value="Trans_reg_C"/>
    <property type="match status" value="1"/>
</dbReference>
<dbReference type="Proteomes" id="UP001596139">
    <property type="component" value="Unassembled WGS sequence"/>
</dbReference>
<dbReference type="SUPFAM" id="SSF46894">
    <property type="entry name" value="C-terminal effector domain of the bipartite response regulators"/>
    <property type="match status" value="1"/>
</dbReference>
<accession>A0ABW1MVP2</accession>
<keyword evidence="3 6" id="KW-0238">DNA-binding</keyword>
<dbReference type="PROSITE" id="PS51755">
    <property type="entry name" value="OMPR_PHOB"/>
    <property type="match status" value="1"/>
</dbReference>
<dbReference type="PROSITE" id="PS50110">
    <property type="entry name" value="RESPONSE_REGULATORY"/>
    <property type="match status" value="1"/>
</dbReference>
<dbReference type="InterPro" id="IPR039420">
    <property type="entry name" value="WalR-like"/>
</dbReference>
<organism evidence="10 11">
    <name type="scientific">Streptomyces ochraceiscleroticus</name>
    <dbReference type="NCBI Taxonomy" id="47761"/>
    <lineage>
        <taxon>Bacteria</taxon>
        <taxon>Bacillati</taxon>
        <taxon>Actinomycetota</taxon>
        <taxon>Actinomycetes</taxon>
        <taxon>Kitasatosporales</taxon>
        <taxon>Streptomycetaceae</taxon>
        <taxon>Streptomyces</taxon>
    </lineage>
</organism>
<dbReference type="EMBL" id="JBHSPX010000015">
    <property type="protein sequence ID" value="MFC6067921.1"/>
    <property type="molecule type" value="Genomic_DNA"/>
</dbReference>
<sequence length="258" mass="28104">MSQTVRSLPHPSSASPARPGPPPLTAQPAGPWRVLVVENDARTAQTLTRSLERHGHQVRTAATGAAALREHHHADVILIDLELPDVDGLEICRSITAVCDTPLLAVTARDSEVDRVLGLQAGADDYLVKPYGFRELLARMGAVMRRARPAATAGAVLQLGPLVVEQTTRTVRMHGRPVPLTRKEFDLLLLLASRPGAVATRRQILQQVWQDTDTPRSRTLDTHVNGLRRKLGSGDWIVTVRGVGFRLGQPWNSPSPAK</sequence>
<name>A0ABW1MVP2_9ACTN</name>
<evidence type="ECO:0000259" key="9">
    <source>
        <dbReference type="PROSITE" id="PS51755"/>
    </source>
</evidence>
<dbReference type="Pfam" id="PF00486">
    <property type="entry name" value="Trans_reg_C"/>
    <property type="match status" value="1"/>
</dbReference>
<dbReference type="InterPro" id="IPR001867">
    <property type="entry name" value="OmpR/PhoB-type_DNA-bd"/>
</dbReference>
<evidence type="ECO:0000259" key="8">
    <source>
        <dbReference type="PROSITE" id="PS50110"/>
    </source>
</evidence>
<evidence type="ECO:0000256" key="5">
    <source>
        <dbReference type="PROSITE-ProRule" id="PRU00169"/>
    </source>
</evidence>
<dbReference type="SUPFAM" id="SSF52172">
    <property type="entry name" value="CheY-like"/>
    <property type="match status" value="1"/>
</dbReference>
<evidence type="ECO:0000313" key="10">
    <source>
        <dbReference type="EMBL" id="MFC6067921.1"/>
    </source>
</evidence>
<evidence type="ECO:0000313" key="11">
    <source>
        <dbReference type="Proteomes" id="UP001596139"/>
    </source>
</evidence>
<proteinExistence type="predicted"/>
<evidence type="ECO:0000256" key="4">
    <source>
        <dbReference type="ARBA" id="ARBA00023163"/>
    </source>
</evidence>
<dbReference type="InterPro" id="IPR011006">
    <property type="entry name" value="CheY-like_superfamily"/>
</dbReference>
<feature type="region of interest" description="Disordered" evidence="7">
    <location>
        <begin position="1"/>
        <end position="29"/>
    </location>
</feature>
<keyword evidence="4" id="KW-0804">Transcription</keyword>
<dbReference type="SMART" id="SM00448">
    <property type="entry name" value="REC"/>
    <property type="match status" value="1"/>
</dbReference>
<keyword evidence="2" id="KW-0805">Transcription regulation</keyword>
<dbReference type="PANTHER" id="PTHR48111:SF4">
    <property type="entry name" value="DNA-BINDING DUAL TRANSCRIPTIONAL REGULATOR OMPR"/>
    <property type="match status" value="1"/>
</dbReference>
<keyword evidence="1 5" id="KW-0597">Phosphoprotein</keyword>
<evidence type="ECO:0000256" key="6">
    <source>
        <dbReference type="PROSITE-ProRule" id="PRU01091"/>
    </source>
</evidence>